<sequence length="12" mass="1492">MVYKNAKLFFCK</sequence>
<dbReference type="EMBL" id="GBXM01089169">
    <property type="protein sequence ID" value="JAH19408.1"/>
    <property type="molecule type" value="Transcribed_RNA"/>
</dbReference>
<proteinExistence type="predicted"/>
<evidence type="ECO:0000313" key="1">
    <source>
        <dbReference type="EMBL" id="JAH19408.1"/>
    </source>
</evidence>
<accession>A0A0E9QTI8</accession>
<reference evidence="1" key="2">
    <citation type="journal article" date="2015" name="Fish Shellfish Immunol.">
        <title>Early steps in the European eel (Anguilla anguilla)-Vibrio vulnificus interaction in the gills: Role of the RtxA13 toxin.</title>
        <authorList>
            <person name="Callol A."/>
            <person name="Pajuelo D."/>
            <person name="Ebbesson L."/>
            <person name="Teles M."/>
            <person name="MacKenzie S."/>
            <person name="Amaro C."/>
        </authorList>
    </citation>
    <scope>NUCLEOTIDE SEQUENCE</scope>
</reference>
<reference evidence="1" key="1">
    <citation type="submission" date="2014-11" db="EMBL/GenBank/DDBJ databases">
        <authorList>
            <person name="Amaro Gonzalez C."/>
        </authorList>
    </citation>
    <scope>NUCLEOTIDE SEQUENCE</scope>
</reference>
<name>A0A0E9QTI8_ANGAN</name>
<protein>
    <submittedName>
        <fullName evidence="1">Uncharacterized protein</fullName>
    </submittedName>
</protein>
<organism evidence="1">
    <name type="scientific">Anguilla anguilla</name>
    <name type="common">European freshwater eel</name>
    <name type="synonym">Muraena anguilla</name>
    <dbReference type="NCBI Taxonomy" id="7936"/>
    <lineage>
        <taxon>Eukaryota</taxon>
        <taxon>Metazoa</taxon>
        <taxon>Chordata</taxon>
        <taxon>Craniata</taxon>
        <taxon>Vertebrata</taxon>
        <taxon>Euteleostomi</taxon>
        <taxon>Actinopterygii</taxon>
        <taxon>Neopterygii</taxon>
        <taxon>Teleostei</taxon>
        <taxon>Anguilliformes</taxon>
        <taxon>Anguillidae</taxon>
        <taxon>Anguilla</taxon>
    </lineage>
</organism>